<dbReference type="Pfam" id="PF00512">
    <property type="entry name" value="HisKA"/>
    <property type="match status" value="1"/>
</dbReference>
<evidence type="ECO:0000256" key="4">
    <source>
        <dbReference type="PROSITE-ProRule" id="PRU00169"/>
    </source>
</evidence>
<dbReference type="SUPFAM" id="SSF52172">
    <property type="entry name" value="CheY-like"/>
    <property type="match status" value="2"/>
</dbReference>
<dbReference type="Proteomes" id="UP000184139">
    <property type="component" value="Unassembled WGS sequence"/>
</dbReference>
<dbReference type="GO" id="GO:0000155">
    <property type="term" value="F:phosphorelay sensor kinase activity"/>
    <property type="evidence" value="ECO:0007669"/>
    <property type="project" value="InterPro"/>
</dbReference>
<organism evidence="7 8">
    <name type="scientific">Desulfofustis glycolicus DSM 9705</name>
    <dbReference type="NCBI Taxonomy" id="1121409"/>
    <lineage>
        <taxon>Bacteria</taxon>
        <taxon>Pseudomonadati</taxon>
        <taxon>Thermodesulfobacteriota</taxon>
        <taxon>Desulfobulbia</taxon>
        <taxon>Desulfobulbales</taxon>
        <taxon>Desulfocapsaceae</taxon>
        <taxon>Desulfofustis</taxon>
    </lineage>
</organism>
<dbReference type="Gene3D" id="1.10.287.130">
    <property type="match status" value="1"/>
</dbReference>
<feature type="modified residue" description="4-aspartylphosphate" evidence="4">
    <location>
        <position position="55"/>
    </location>
</feature>
<dbReference type="InterPro" id="IPR036097">
    <property type="entry name" value="HisK_dim/P_sf"/>
</dbReference>
<dbReference type="InterPro" id="IPR005467">
    <property type="entry name" value="His_kinase_dom"/>
</dbReference>
<evidence type="ECO:0000256" key="2">
    <source>
        <dbReference type="ARBA" id="ARBA00012438"/>
    </source>
</evidence>
<feature type="domain" description="Histidine kinase" evidence="5">
    <location>
        <begin position="271"/>
        <end position="498"/>
    </location>
</feature>
<dbReference type="InterPro" id="IPR001789">
    <property type="entry name" value="Sig_transdc_resp-reg_receiver"/>
</dbReference>
<dbReference type="InterPro" id="IPR003594">
    <property type="entry name" value="HATPase_dom"/>
</dbReference>
<dbReference type="OrthoDB" id="45683at2"/>
<dbReference type="Gene3D" id="3.40.50.2300">
    <property type="match status" value="2"/>
</dbReference>
<dbReference type="InterPro" id="IPR036890">
    <property type="entry name" value="HATPase_C_sf"/>
</dbReference>
<evidence type="ECO:0000256" key="3">
    <source>
        <dbReference type="ARBA" id="ARBA00022553"/>
    </source>
</evidence>
<dbReference type="Pfam" id="PF00072">
    <property type="entry name" value="Response_reg"/>
    <property type="match status" value="2"/>
</dbReference>
<dbReference type="InterPro" id="IPR035965">
    <property type="entry name" value="PAS-like_dom_sf"/>
</dbReference>
<dbReference type="SMART" id="SM00448">
    <property type="entry name" value="REC"/>
    <property type="match status" value="2"/>
</dbReference>
<accession>A0A1M5W985</accession>
<dbReference type="EC" id="2.7.13.3" evidence="2"/>
<reference evidence="7 8" key="1">
    <citation type="submission" date="2016-11" db="EMBL/GenBank/DDBJ databases">
        <authorList>
            <person name="Jaros S."/>
            <person name="Januszkiewicz K."/>
            <person name="Wedrychowicz H."/>
        </authorList>
    </citation>
    <scope>NUCLEOTIDE SEQUENCE [LARGE SCALE GENOMIC DNA]</scope>
    <source>
        <strain evidence="7 8">DSM 9705</strain>
    </source>
</reference>
<name>A0A1M5W985_9BACT</name>
<evidence type="ECO:0000313" key="7">
    <source>
        <dbReference type="EMBL" id="SHH84139.1"/>
    </source>
</evidence>
<proteinExistence type="predicted"/>
<dbReference type="STRING" id="1121409.SAMN02745124_02176"/>
<evidence type="ECO:0000313" key="8">
    <source>
        <dbReference type="Proteomes" id="UP000184139"/>
    </source>
</evidence>
<dbReference type="SUPFAM" id="SSF55874">
    <property type="entry name" value="ATPase domain of HSP90 chaperone/DNA topoisomerase II/histidine kinase"/>
    <property type="match status" value="1"/>
</dbReference>
<dbReference type="SMART" id="SM00387">
    <property type="entry name" value="HATPase_c"/>
    <property type="match status" value="1"/>
</dbReference>
<dbReference type="InterPro" id="IPR004358">
    <property type="entry name" value="Sig_transdc_His_kin-like_C"/>
</dbReference>
<dbReference type="Gene3D" id="3.30.565.10">
    <property type="entry name" value="Histidine kinase-like ATPase, C-terminal domain"/>
    <property type="match status" value="1"/>
</dbReference>
<feature type="domain" description="Response regulatory" evidence="6">
    <location>
        <begin position="6"/>
        <end position="120"/>
    </location>
</feature>
<comment type="catalytic activity">
    <reaction evidence="1">
        <text>ATP + protein L-histidine = ADP + protein N-phospho-L-histidine.</text>
        <dbReference type="EC" id="2.7.13.3"/>
    </reaction>
</comment>
<dbReference type="InterPro" id="IPR003661">
    <property type="entry name" value="HisK_dim/P_dom"/>
</dbReference>
<dbReference type="SMART" id="SM00388">
    <property type="entry name" value="HisKA"/>
    <property type="match status" value="1"/>
</dbReference>
<dbReference type="CDD" id="cd00156">
    <property type="entry name" value="REC"/>
    <property type="match status" value="1"/>
</dbReference>
<dbReference type="PANTHER" id="PTHR43547:SF2">
    <property type="entry name" value="HYBRID SIGNAL TRANSDUCTION HISTIDINE KINASE C"/>
    <property type="match status" value="1"/>
</dbReference>
<evidence type="ECO:0000259" key="6">
    <source>
        <dbReference type="PROSITE" id="PS50110"/>
    </source>
</evidence>
<dbReference type="PROSITE" id="PS50110">
    <property type="entry name" value="RESPONSE_REGULATORY"/>
    <property type="match status" value="2"/>
</dbReference>
<dbReference type="InterPro" id="IPR000014">
    <property type="entry name" value="PAS"/>
</dbReference>
<dbReference type="AlphaFoldDB" id="A0A1M5W985"/>
<keyword evidence="8" id="KW-1185">Reference proteome</keyword>
<dbReference type="SUPFAM" id="SSF47384">
    <property type="entry name" value="Homodimeric domain of signal transducing histidine kinase"/>
    <property type="match status" value="1"/>
</dbReference>
<evidence type="ECO:0000256" key="1">
    <source>
        <dbReference type="ARBA" id="ARBA00000085"/>
    </source>
</evidence>
<feature type="modified residue" description="4-aspartylphosphate" evidence="4">
    <location>
        <position position="569"/>
    </location>
</feature>
<dbReference type="Gene3D" id="3.30.450.20">
    <property type="entry name" value="PAS domain"/>
    <property type="match status" value="1"/>
</dbReference>
<dbReference type="InterPro" id="IPR011006">
    <property type="entry name" value="CheY-like_superfamily"/>
</dbReference>
<keyword evidence="3 4" id="KW-0597">Phosphoprotein</keyword>
<dbReference type="PANTHER" id="PTHR43547">
    <property type="entry name" value="TWO-COMPONENT HISTIDINE KINASE"/>
    <property type="match status" value="1"/>
</dbReference>
<evidence type="ECO:0000259" key="5">
    <source>
        <dbReference type="PROSITE" id="PS50109"/>
    </source>
</evidence>
<dbReference type="SUPFAM" id="SSF55785">
    <property type="entry name" value="PYP-like sensor domain (PAS domain)"/>
    <property type="match status" value="1"/>
</dbReference>
<dbReference type="PRINTS" id="PR00344">
    <property type="entry name" value="BCTRLSENSOR"/>
</dbReference>
<dbReference type="CDD" id="cd00082">
    <property type="entry name" value="HisKA"/>
    <property type="match status" value="1"/>
</dbReference>
<dbReference type="Pfam" id="PF02518">
    <property type="entry name" value="HATPase_c"/>
    <property type="match status" value="1"/>
</dbReference>
<gene>
    <name evidence="7" type="ORF">SAMN02745124_02176</name>
</gene>
<feature type="domain" description="Response regulatory" evidence="6">
    <location>
        <begin position="520"/>
        <end position="635"/>
    </location>
</feature>
<sequence length="641" mass="71147">MTGDTHILLVDDEHRFIESLQHILTHYGYACAPAYSGQQAIELLSQGEYDVALLDVGLPDISGLDVARHIRKTYPMTTSVMLTGINTAETAVQALRLGAYDFLNKPINHETLLRTLDRAIDHSRLQRELKSSLDRCQALADVAWEGIVFHADGCLLEGNKQFFRMFGYYGDEFNGDRFLDKIISKNEIKRLKPLLLGEDSGIIQTVGRHRNGTELPLEVKARTVDYAGRSAHVLIVRDMSERVKMEQENIDLHKKLAMAGKFKALGMMAGSVAHDLNNILTAVVSYPELLLCQMKESDRYYREIKKIQEAGKRAAAVVSDLVSIARGGSRKTEPANLNEIIISHLDSIEHNERLARFPEVQIFTRLQQNLHRIECSPPHINKLLLNLIGNALEAISGTGAVHLTTKNCTLSREIANGEVVLKPGKYVKLTVTDSGPGIPDGTLERIFDPFYSTKKTEKSGTGLGLTIVWNIVQDHKGWVDVKNGEPGAIFEIFLPACAASRETGATAMDRVPYAMGKDELILLVDDSHEQNMVMGEMLKILGYRTHAVNSGEKALDFLNLQPADVVILDMNMGDGLNGRQTYEQILKIRPDQKAIIVTGYSDHVEIMRAQDLGIAMALEKPVTFDVISRALRATIESPSSN</sequence>
<dbReference type="PROSITE" id="PS50109">
    <property type="entry name" value="HIS_KIN"/>
    <property type="match status" value="1"/>
</dbReference>
<dbReference type="EMBL" id="FQXS01000011">
    <property type="protein sequence ID" value="SHH84139.1"/>
    <property type="molecule type" value="Genomic_DNA"/>
</dbReference>
<dbReference type="RefSeq" id="WP_073375931.1">
    <property type="nucleotide sequence ID" value="NZ_FQXS01000011.1"/>
</dbReference>
<protein>
    <recommendedName>
        <fullName evidence="2">histidine kinase</fullName>
        <ecNumber evidence="2">2.7.13.3</ecNumber>
    </recommendedName>
</protein>
<dbReference type="NCBIfam" id="TIGR00229">
    <property type="entry name" value="sensory_box"/>
    <property type="match status" value="1"/>
</dbReference>